<reference evidence="2" key="1">
    <citation type="submission" date="2018-05" db="EMBL/GenBank/DDBJ databases">
        <authorList>
            <person name="Lanie J.A."/>
            <person name="Ng W.-L."/>
            <person name="Kazmierczak K.M."/>
            <person name="Andrzejewski T.M."/>
            <person name="Davidsen T.M."/>
            <person name="Wayne K.J."/>
            <person name="Tettelin H."/>
            <person name="Glass J.I."/>
            <person name="Rusch D."/>
            <person name="Podicherti R."/>
            <person name="Tsui H.-C.T."/>
            <person name="Winkler M.E."/>
        </authorList>
    </citation>
    <scope>NUCLEOTIDE SEQUENCE</scope>
</reference>
<dbReference type="InterPro" id="IPR036873">
    <property type="entry name" value="Rhodanese-like_dom_sf"/>
</dbReference>
<dbReference type="AlphaFoldDB" id="A0A381SWJ2"/>
<accession>A0A381SWJ2</accession>
<dbReference type="Gene3D" id="3.40.250.10">
    <property type="entry name" value="Rhodanese-like domain"/>
    <property type="match status" value="1"/>
</dbReference>
<dbReference type="CDD" id="cd00158">
    <property type="entry name" value="RHOD"/>
    <property type="match status" value="1"/>
</dbReference>
<dbReference type="InterPro" id="IPR050229">
    <property type="entry name" value="GlpE_sulfurtransferase"/>
</dbReference>
<dbReference type="PANTHER" id="PTHR43031:SF1">
    <property type="entry name" value="PYRIDINE NUCLEOTIDE-DISULPHIDE OXIDOREDUCTASE"/>
    <property type="match status" value="1"/>
</dbReference>
<proteinExistence type="predicted"/>
<dbReference type="InterPro" id="IPR001763">
    <property type="entry name" value="Rhodanese-like_dom"/>
</dbReference>
<dbReference type="EMBL" id="UINC01003370">
    <property type="protein sequence ID" value="SVA05723.1"/>
    <property type="molecule type" value="Genomic_DNA"/>
</dbReference>
<dbReference type="Pfam" id="PF00581">
    <property type="entry name" value="Rhodanese"/>
    <property type="match status" value="1"/>
</dbReference>
<sequence>MIMRNILLTLMIFGSFEVFAEDKLEVTQTSNPILIDVRTDAEWNDGYIETAIHIPLDRILQKIELATENKEQTIYLYCRSGNRSDKAEKALQSIGYINAKNIGGIKEASSTLQLKITKE</sequence>
<evidence type="ECO:0000313" key="2">
    <source>
        <dbReference type="EMBL" id="SVA05723.1"/>
    </source>
</evidence>
<protein>
    <recommendedName>
        <fullName evidence="1">Rhodanese domain-containing protein</fullName>
    </recommendedName>
</protein>
<dbReference type="SMART" id="SM00450">
    <property type="entry name" value="RHOD"/>
    <property type="match status" value="1"/>
</dbReference>
<dbReference type="SUPFAM" id="SSF52821">
    <property type="entry name" value="Rhodanese/Cell cycle control phosphatase"/>
    <property type="match status" value="1"/>
</dbReference>
<feature type="domain" description="Rhodanese" evidence="1">
    <location>
        <begin position="28"/>
        <end position="117"/>
    </location>
</feature>
<dbReference type="PROSITE" id="PS50206">
    <property type="entry name" value="RHODANESE_3"/>
    <property type="match status" value="1"/>
</dbReference>
<gene>
    <name evidence="2" type="ORF">METZ01_LOCUS58577</name>
</gene>
<evidence type="ECO:0000259" key="1">
    <source>
        <dbReference type="PROSITE" id="PS50206"/>
    </source>
</evidence>
<organism evidence="2">
    <name type="scientific">marine metagenome</name>
    <dbReference type="NCBI Taxonomy" id="408172"/>
    <lineage>
        <taxon>unclassified sequences</taxon>
        <taxon>metagenomes</taxon>
        <taxon>ecological metagenomes</taxon>
    </lineage>
</organism>
<dbReference type="PANTHER" id="PTHR43031">
    <property type="entry name" value="FAD-DEPENDENT OXIDOREDUCTASE"/>
    <property type="match status" value="1"/>
</dbReference>
<name>A0A381SWJ2_9ZZZZ</name>